<keyword evidence="3" id="KW-1185">Reference proteome</keyword>
<gene>
    <name evidence="2" type="ORF">PHLGIDRAFT_271101</name>
</gene>
<feature type="region of interest" description="Disordered" evidence="1">
    <location>
        <begin position="44"/>
        <end position="77"/>
    </location>
</feature>
<feature type="compositionally biased region" description="Low complexity" evidence="1">
    <location>
        <begin position="44"/>
        <end position="67"/>
    </location>
</feature>
<organism evidence="2 3">
    <name type="scientific">Phlebiopsis gigantea (strain 11061_1 CR5-6)</name>
    <name type="common">White-rot fungus</name>
    <name type="synonym">Peniophora gigantea</name>
    <dbReference type="NCBI Taxonomy" id="745531"/>
    <lineage>
        <taxon>Eukaryota</taxon>
        <taxon>Fungi</taxon>
        <taxon>Dikarya</taxon>
        <taxon>Basidiomycota</taxon>
        <taxon>Agaricomycotina</taxon>
        <taxon>Agaricomycetes</taxon>
        <taxon>Polyporales</taxon>
        <taxon>Phanerochaetaceae</taxon>
        <taxon>Phlebiopsis</taxon>
    </lineage>
</organism>
<evidence type="ECO:0000313" key="2">
    <source>
        <dbReference type="EMBL" id="KIP02929.1"/>
    </source>
</evidence>
<name>A0A0C3NE85_PHLG1</name>
<evidence type="ECO:0000313" key="3">
    <source>
        <dbReference type="Proteomes" id="UP000053257"/>
    </source>
</evidence>
<dbReference type="HOGENOM" id="CLU_1856007_0_0_1"/>
<accession>A0A0C3NE85</accession>
<reference evidence="2 3" key="1">
    <citation type="journal article" date="2014" name="PLoS Genet.">
        <title>Analysis of the Phlebiopsis gigantea genome, transcriptome and secretome provides insight into its pioneer colonization strategies of wood.</title>
        <authorList>
            <person name="Hori C."/>
            <person name="Ishida T."/>
            <person name="Igarashi K."/>
            <person name="Samejima M."/>
            <person name="Suzuki H."/>
            <person name="Master E."/>
            <person name="Ferreira P."/>
            <person name="Ruiz-Duenas F.J."/>
            <person name="Held B."/>
            <person name="Canessa P."/>
            <person name="Larrondo L.F."/>
            <person name="Schmoll M."/>
            <person name="Druzhinina I.S."/>
            <person name="Kubicek C.P."/>
            <person name="Gaskell J.A."/>
            <person name="Kersten P."/>
            <person name="St John F."/>
            <person name="Glasner J."/>
            <person name="Sabat G."/>
            <person name="Splinter BonDurant S."/>
            <person name="Syed K."/>
            <person name="Yadav J."/>
            <person name="Mgbeahuruike A.C."/>
            <person name="Kovalchuk A."/>
            <person name="Asiegbu F.O."/>
            <person name="Lackner G."/>
            <person name="Hoffmeister D."/>
            <person name="Rencoret J."/>
            <person name="Gutierrez A."/>
            <person name="Sun H."/>
            <person name="Lindquist E."/>
            <person name="Barry K."/>
            <person name="Riley R."/>
            <person name="Grigoriev I.V."/>
            <person name="Henrissat B."/>
            <person name="Kues U."/>
            <person name="Berka R.M."/>
            <person name="Martinez A.T."/>
            <person name="Covert S.F."/>
            <person name="Blanchette R.A."/>
            <person name="Cullen D."/>
        </authorList>
    </citation>
    <scope>NUCLEOTIDE SEQUENCE [LARGE SCALE GENOMIC DNA]</scope>
    <source>
        <strain evidence="2 3">11061_1 CR5-6</strain>
    </source>
</reference>
<protein>
    <submittedName>
        <fullName evidence="2">Uncharacterized protein</fullName>
    </submittedName>
</protein>
<sequence length="138" mass="15040">MISAPATRNRTQRDVAVICALQCNRNTRVGRNAYAAALARYQRAPRPDAAAAPCERSNSSPSRARSPPFGPHTPARARPCATVARTHRAEICMRVRICAASRGCRLHCVPLCCCSLHGSPLSSVIFDVLRFLLLVWAT</sequence>
<dbReference type="AlphaFoldDB" id="A0A0C3NE85"/>
<proteinExistence type="predicted"/>
<dbReference type="EMBL" id="KN840644">
    <property type="protein sequence ID" value="KIP02929.1"/>
    <property type="molecule type" value="Genomic_DNA"/>
</dbReference>
<evidence type="ECO:0000256" key="1">
    <source>
        <dbReference type="SAM" id="MobiDB-lite"/>
    </source>
</evidence>
<dbReference type="Proteomes" id="UP000053257">
    <property type="component" value="Unassembled WGS sequence"/>
</dbReference>